<dbReference type="GO" id="GO:0042158">
    <property type="term" value="P:lipoprotein biosynthetic process"/>
    <property type="evidence" value="ECO:0007669"/>
    <property type="project" value="UniProtKB-UniRule"/>
</dbReference>
<proteinExistence type="inferred from homology"/>
<keyword evidence="6 7" id="KW-0472">Membrane</keyword>
<dbReference type="HAMAP" id="MF_01147">
    <property type="entry name" value="Lgt"/>
    <property type="match status" value="1"/>
</dbReference>
<evidence type="ECO:0000256" key="5">
    <source>
        <dbReference type="ARBA" id="ARBA00022989"/>
    </source>
</evidence>
<evidence type="ECO:0000256" key="7">
    <source>
        <dbReference type="HAMAP-Rule" id="MF_01147"/>
    </source>
</evidence>
<sequence length="252" mass="28151">MYPTIVRVGSLAVRSYGVALAAAVLVTVWLVEREAKRNGIEGYKVFDLAVVILLVSIAGARVMYGIQHWSDYRHDPLRLVMVWEGGLIFLGGLIPGIVVGLIYLKLKGIWFLRDTIALYLPIGIAITRVGCFLNGCCFGKPTDCPIGVRFPPSSVAGSEFLGMKIHPTQLYSVAAALIIFVVLKAARRARPKEGTLFWGFLALYSGFRFGVDWLRYYEPVAYYSSLTINQWISIIVAFMSVAWLVRAYFFHK</sequence>
<dbReference type="EMBL" id="LIZT01000013">
    <property type="protein sequence ID" value="KPJ50744.1"/>
    <property type="molecule type" value="Genomic_DNA"/>
</dbReference>
<dbReference type="PANTHER" id="PTHR30589:SF0">
    <property type="entry name" value="PHOSPHATIDYLGLYCEROL--PROLIPOPROTEIN DIACYLGLYCERYL TRANSFERASE"/>
    <property type="match status" value="1"/>
</dbReference>
<dbReference type="Pfam" id="PF01790">
    <property type="entry name" value="LGT"/>
    <property type="match status" value="1"/>
</dbReference>
<evidence type="ECO:0000256" key="4">
    <source>
        <dbReference type="ARBA" id="ARBA00022692"/>
    </source>
</evidence>
<dbReference type="PANTHER" id="PTHR30589">
    <property type="entry name" value="PROLIPOPROTEIN DIACYLGLYCERYL TRANSFERASE"/>
    <property type="match status" value="1"/>
</dbReference>
<evidence type="ECO:0000256" key="3">
    <source>
        <dbReference type="ARBA" id="ARBA00022679"/>
    </source>
</evidence>
<reference evidence="8 9" key="1">
    <citation type="journal article" date="2015" name="Microbiome">
        <title>Genomic resolution of linkages in carbon, nitrogen, and sulfur cycling among widespread estuary sediment bacteria.</title>
        <authorList>
            <person name="Baker B.J."/>
            <person name="Lazar C.S."/>
            <person name="Teske A.P."/>
            <person name="Dick G.J."/>
        </authorList>
    </citation>
    <scope>NUCLEOTIDE SEQUENCE [LARGE SCALE GENOMIC DNA]</scope>
    <source>
        <strain evidence="8">DG_26</strain>
    </source>
</reference>
<dbReference type="Proteomes" id="UP000051124">
    <property type="component" value="Unassembled WGS sequence"/>
</dbReference>
<feature type="binding site" evidence="7">
    <location>
        <position position="128"/>
    </location>
    <ligand>
        <name>a 1,2-diacyl-sn-glycero-3-phospho-(1'-sn-glycerol)</name>
        <dbReference type="ChEBI" id="CHEBI:64716"/>
    </ligand>
</feature>
<evidence type="ECO:0000256" key="1">
    <source>
        <dbReference type="ARBA" id="ARBA00007150"/>
    </source>
</evidence>
<evidence type="ECO:0000313" key="9">
    <source>
        <dbReference type="Proteomes" id="UP000051124"/>
    </source>
</evidence>
<feature type="transmembrane region" description="Helical" evidence="7">
    <location>
        <begin position="165"/>
        <end position="183"/>
    </location>
</feature>
<keyword evidence="4 7" id="KW-0812">Transmembrane</keyword>
<evidence type="ECO:0000256" key="6">
    <source>
        <dbReference type="ARBA" id="ARBA00023136"/>
    </source>
</evidence>
<keyword evidence="3 7" id="KW-0808">Transferase</keyword>
<feature type="transmembrane region" description="Helical" evidence="7">
    <location>
        <begin position="231"/>
        <end position="249"/>
    </location>
</feature>
<dbReference type="EC" id="2.5.1.145" evidence="7"/>
<feature type="transmembrane region" description="Helical" evidence="7">
    <location>
        <begin position="195"/>
        <end position="211"/>
    </location>
</feature>
<feature type="transmembrane region" description="Helical" evidence="7">
    <location>
        <begin position="116"/>
        <end position="135"/>
    </location>
</feature>
<comment type="pathway">
    <text evidence="7">Protein modification; lipoprotein biosynthesis (diacylglyceryl transfer).</text>
</comment>
<keyword evidence="2 7" id="KW-1003">Cell membrane</keyword>
<keyword evidence="5 7" id="KW-1133">Transmembrane helix</keyword>
<organism evidence="8 9">
    <name type="scientific">candidate division TA06 bacterium DG_26</name>
    <dbReference type="NCBI Taxonomy" id="1703771"/>
    <lineage>
        <taxon>Bacteria</taxon>
        <taxon>Bacteria division TA06</taxon>
    </lineage>
</organism>
<comment type="similarity">
    <text evidence="1 7">Belongs to the Lgt family.</text>
</comment>
<evidence type="ECO:0000313" key="8">
    <source>
        <dbReference type="EMBL" id="KPJ50744.1"/>
    </source>
</evidence>
<protein>
    <recommendedName>
        <fullName evidence="7">Phosphatidylglycerol--prolipoprotein diacylglyceryl transferase</fullName>
        <ecNumber evidence="7">2.5.1.145</ecNumber>
    </recommendedName>
</protein>
<gene>
    <name evidence="7" type="primary">lgt</name>
    <name evidence="8" type="ORF">AMJ40_01940</name>
</gene>
<comment type="function">
    <text evidence="7">Catalyzes the transfer of the diacylglyceryl group from phosphatidylglycerol to the sulfhydryl group of the N-terminal cysteine of a prolipoprotein, the first step in the formation of mature lipoproteins.</text>
</comment>
<feature type="transmembrane region" description="Helical" evidence="7">
    <location>
        <begin position="43"/>
        <end position="66"/>
    </location>
</feature>
<comment type="subcellular location">
    <subcellularLocation>
        <location evidence="7">Cell membrane</location>
        <topology evidence="7">Multi-pass membrane protein</topology>
    </subcellularLocation>
</comment>
<dbReference type="InterPro" id="IPR001640">
    <property type="entry name" value="Lgt"/>
</dbReference>
<dbReference type="AlphaFoldDB" id="A0A0S7WKR6"/>
<dbReference type="GO" id="GO:0005886">
    <property type="term" value="C:plasma membrane"/>
    <property type="evidence" value="ECO:0007669"/>
    <property type="project" value="UniProtKB-SubCell"/>
</dbReference>
<feature type="transmembrane region" description="Helical" evidence="7">
    <location>
        <begin position="12"/>
        <end position="31"/>
    </location>
</feature>
<comment type="caution">
    <text evidence="8">The sequence shown here is derived from an EMBL/GenBank/DDBJ whole genome shotgun (WGS) entry which is preliminary data.</text>
</comment>
<dbReference type="UniPathway" id="UPA00664"/>
<comment type="catalytic activity">
    <reaction evidence="7">
        <text>L-cysteinyl-[prolipoprotein] + a 1,2-diacyl-sn-glycero-3-phospho-(1'-sn-glycerol) = an S-1,2-diacyl-sn-glyceryl-L-cysteinyl-[prolipoprotein] + sn-glycerol 1-phosphate + H(+)</text>
        <dbReference type="Rhea" id="RHEA:56712"/>
        <dbReference type="Rhea" id="RHEA-COMP:14679"/>
        <dbReference type="Rhea" id="RHEA-COMP:14680"/>
        <dbReference type="ChEBI" id="CHEBI:15378"/>
        <dbReference type="ChEBI" id="CHEBI:29950"/>
        <dbReference type="ChEBI" id="CHEBI:57685"/>
        <dbReference type="ChEBI" id="CHEBI:64716"/>
        <dbReference type="ChEBI" id="CHEBI:140658"/>
        <dbReference type="EC" id="2.5.1.145"/>
    </reaction>
</comment>
<dbReference type="GO" id="GO:0008961">
    <property type="term" value="F:phosphatidylglycerol-prolipoprotein diacylglyceryl transferase activity"/>
    <property type="evidence" value="ECO:0007669"/>
    <property type="project" value="UniProtKB-UniRule"/>
</dbReference>
<accession>A0A0S7WKR6</accession>
<feature type="transmembrane region" description="Helical" evidence="7">
    <location>
        <begin position="86"/>
        <end position="104"/>
    </location>
</feature>
<name>A0A0S7WKR6_UNCT6</name>
<evidence type="ECO:0000256" key="2">
    <source>
        <dbReference type="ARBA" id="ARBA00022475"/>
    </source>
</evidence>